<keyword evidence="1" id="KW-0812">Transmembrane</keyword>
<proteinExistence type="predicted"/>
<feature type="transmembrane region" description="Helical" evidence="1">
    <location>
        <begin position="18"/>
        <end position="39"/>
    </location>
</feature>
<keyword evidence="3" id="KW-1185">Reference proteome</keyword>
<evidence type="ECO:0000313" key="3">
    <source>
        <dbReference type="Proteomes" id="UP000218418"/>
    </source>
</evidence>
<accession>A0A1Z4LTC3</accession>
<sequence>MQPHIYKFSKLQLSKDKAIYLTLFVIFIILIIFAFYNNLSTKKRITTWKNVEEVKPKSLLKKVITKKSTRYLDISLIKVMQIPSNGSGDLYIFDYGSPQLCGAGGCLYSVYNSDGKTLLEFIANPKLPKSQKLIKVGENVNQGFPCLTITQNTNTDKLLSQTEFCYQNGNYVPLNKNFITKNNE</sequence>
<keyword evidence="1" id="KW-0472">Membrane</keyword>
<name>A0A1Z4LTC3_9CYAN</name>
<evidence type="ECO:0000313" key="2">
    <source>
        <dbReference type="EMBL" id="BAY84454.1"/>
    </source>
</evidence>
<protein>
    <submittedName>
        <fullName evidence="2">Uncharacterized protein</fullName>
    </submittedName>
</protein>
<reference evidence="2 3" key="1">
    <citation type="submission" date="2017-06" db="EMBL/GenBank/DDBJ databases">
        <title>Genome sequencing of cyanobaciteial culture collection at National Institute for Environmental Studies (NIES).</title>
        <authorList>
            <person name="Hirose Y."/>
            <person name="Shimura Y."/>
            <person name="Fujisawa T."/>
            <person name="Nakamura Y."/>
            <person name="Kawachi M."/>
        </authorList>
    </citation>
    <scope>NUCLEOTIDE SEQUENCE [LARGE SCALE GENOMIC DNA]</scope>
    <source>
        <strain evidence="2 3">NIES-267</strain>
    </source>
</reference>
<organism evidence="2 3">
    <name type="scientific">Calothrix parasitica NIES-267</name>
    <dbReference type="NCBI Taxonomy" id="1973488"/>
    <lineage>
        <taxon>Bacteria</taxon>
        <taxon>Bacillati</taxon>
        <taxon>Cyanobacteriota</taxon>
        <taxon>Cyanophyceae</taxon>
        <taxon>Nostocales</taxon>
        <taxon>Calotrichaceae</taxon>
        <taxon>Calothrix</taxon>
    </lineage>
</organism>
<keyword evidence="1" id="KW-1133">Transmembrane helix</keyword>
<dbReference type="OrthoDB" id="511072at2"/>
<dbReference type="Proteomes" id="UP000218418">
    <property type="component" value="Chromosome"/>
</dbReference>
<evidence type="ECO:0000256" key="1">
    <source>
        <dbReference type="SAM" id="Phobius"/>
    </source>
</evidence>
<dbReference type="AlphaFoldDB" id="A0A1Z4LTC3"/>
<gene>
    <name evidence="2" type="ORF">NIES267_39500</name>
</gene>
<dbReference type="EMBL" id="AP018227">
    <property type="protein sequence ID" value="BAY84454.1"/>
    <property type="molecule type" value="Genomic_DNA"/>
</dbReference>